<organism evidence="1 2">
    <name type="scientific">Dentiscutata erythropus</name>
    <dbReference type="NCBI Taxonomy" id="1348616"/>
    <lineage>
        <taxon>Eukaryota</taxon>
        <taxon>Fungi</taxon>
        <taxon>Fungi incertae sedis</taxon>
        <taxon>Mucoromycota</taxon>
        <taxon>Glomeromycotina</taxon>
        <taxon>Glomeromycetes</taxon>
        <taxon>Diversisporales</taxon>
        <taxon>Gigasporaceae</taxon>
        <taxon>Dentiscutata</taxon>
    </lineage>
</organism>
<dbReference type="AlphaFoldDB" id="A0A9N9ITJ9"/>
<name>A0A9N9ITJ9_9GLOM</name>
<comment type="caution">
    <text evidence="1">The sequence shown here is derived from an EMBL/GenBank/DDBJ whole genome shotgun (WGS) entry which is preliminary data.</text>
</comment>
<evidence type="ECO:0000313" key="1">
    <source>
        <dbReference type="EMBL" id="CAG8747831.1"/>
    </source>
</evidence>
<gene>
    <name evidence="1" type="ORF">DERYTH_LOCUS16600</name>
</gene>
<sequence>QATPLNIRSFTRDEGCEHVLYPPEILVPLPYLKKCLSTIKGSAVYPDNPQYYDCIRVANFTSINISYYSEQVEVVFMSLSKVSKNLSENITPYLAVMAESSGYYTVSITATYLGPAEEARIAVKELIELSNPVYTKFEEMTWWRSVMETFTQQQTVHPVFPPQPFKSTSYNIPLPGLSREGIRFLVNFISNVECTTVALFDVYAGGGVLSGISGNSSAYIHRNLLFVMQLEMKLSDRDKETRIRC</sequence>
<accession>A0A9N9ITJ9</accession>
<dbReference type="Proteomes" id="UP000789405">
    <property type="component" value="Unassembled WGS sequence"/>
</dbReference>
<dbReference type="OrthoDB" id="415825at2759"/>
<dbReference type="Gene3D" id="3.40.462.20">
    <property type="match status" value="1"/>
</dbReference>
<feature type="non-terminal residue" evidence="1">
    <location>
        <position position="245"/>
    </location>
</feature>
<feature type="non-terminal residue" evidence="1">
    <location>
        <position position="1"/>
    </location>
</feature>
<dbReference type="EMBL" id="CAJVPY010014692">
    <property type="protein sequence ID" value="CAG8747831.1"/>
    <property type="molecule type" value="Genomic_DNA"/>
</dbReference>
<evidence type="ECO:0000313" key="2">
    <source>
        <dbReference type="Proteomes" id="UP000789405"/>
    </source>
</evidence>
<proteinExistence type="predicted"/>
<reference evidence="1" key="1">
    <citation type="submission" date="2021-06" db="EMBL/GenBank/DDBJ databases">
        <authorList>
            <person name="Kallberg Y."/>
            <person name="Tangrot J."/>
            <person name="Rosling A."/>
        </authorList>
    </citation>
    <scope>NUCLEOTIDE SEQUENCE</scope>
    <source>
        <strain evidence="1">MA453B</strain>
    </source>
</reference>
<keyword evidence="2" id="KW-1185">Reference proteome</keyword>
<protein>
    <submittedName>
        <fullName evidence="1">15586_t:CDS:1</fullName>
    </submittedName>
</protein>